<keyword evidence="5" id="KW-0812">Transmembrane</keyword>
<evidence type="ECO:0000256" key="2">
    <source>
        <dbReference type="ARBA" id="ARBA00022786"/>
    </source>
</evidence>
<reference evidence="7" key="1">
    <citation type="submission" date="2023-07" db="EMBL/GenBank/DDBJ databases">
        <title>draft genome sequence of fig (Ficus carica).</title>
        <authorList>
            <person name="Takahashi T."/>
            <person name="Nishimura K."/>
        </authorList>
    </citation>
    <scope>NUCLEOTIDE SEQUENCE</scope>
</reference>
<evidence type="ECO:0000256" key="5">
    <source>
        <dbReference type="SAM" id="Phobius"/>
    </source>
</evidence>
<dbReference type="PROSITE" id="PS51649">
    <property type="entry name" value="NPH3"/>
    <property type="match status" value="1"/>
</dbReference>
<evidence type="ECO:0000256" key="3">
    <source>
        <dbReference type="PROSITE-ProRule" id="PRU00982"/>
    </source>
</evidence>
<keyword evidence="5" id="KW-1133">Transmembrane helix</keyword>
<feature type="compositionally biased region" description="Polar residues" evidence="4">
    <location>
        <begin position="476"/>
        <end position="486"/>
    </location>
</feature>
<name>A0AA88DMG8_FICCA</name>
<gene>
    <name evidence="7" type="ORF">TIFTF001_027152</name>
</gene>
<keyword evidence="8" id="KW-1185">Reference proteome</keyword>
<dbReference type="AlphaFoldDB" id="A0AA88DMG8"/>
<protein>
    <recommendedName>
        <fullName evidence="6">NPH3 domain-containing protein</fullName>
    </recommendedName>
</protein>
<dbReference type="Pfam" id="PF03000">
    <property type="entry name" value="NPH3"/>
    <property type="match status" value="1"/>
</dbReference>
<evidence type="ECO:0000256" key="4">
    <source>
        <dbReference type="SAM" id="MobiDB-lite"/>
    </source>
</evidence>
<evidence type="ECO:0000313" key="8">
    <source>
        <dbReference type="Proteomes" id="UP001187192"/>
    </source>
</evidence>
<dbReference type="Proteomes" id="UP001187192">
    <property type="component" value="Unassembled WGS sequence"/>
</dbReference>
<accession>A0AA88DMG8</accession>
<keyword evidence="2" id="KW-0833">Ubl conjugation pathway</keyword>
<evidence type="ECO:0000313" key="7">
    <source>
        <dbReference type="EMBL" id="GMN58052.1"/>
    </source>
</evidence>
<comment type="similarity">
    <text evidence="3">Belongs to the NPH3 family.</text>
</comment>
<feature type="transmembrane region" description="Helical" evidence="5">
    <location>
        <begin position="27"/>
        <end position="48"/>
    </location>
</feature>
<comment type="caution">
    <text evidence="7">The sequence shown here is derived from an EMBL/GenBank/DDBJ whole genome shotgun (WGS) entry which is preliminary data.</text>
</comment>
<keyword evidence="5" id="KW-0472">Membrane</keyword>
<comment type="pathway">
    <text evidence="1">Protein modification; protein ubiquitination.</text>
</comment>
<evidence type="ECO:0000256" key="1">
    <source>
        <dbReference type="ARBA" id="ARBA00004906"/>
    </source>
</evidence>
<dbReference type="InterPro" id="IPR011333">
    <property type="entry name" value="SKP1/BTB/POZ_sf"/>
</dbReference>
<organism evidence="7 8">
    <name type="scientific">Ficus carica</name>
    <name type="common">Common fig</name>
    <dbReference type="NCBI Taxonomy" id="3494"/>
    <lineage>
        <taxon>Eukaryota</taxon>
        <taxon>Viridiplantae</taxon>
        <taxon>Streptophyta</taxon>
        <taxon>Embryophyta</taxon>
        <taxon>Tracheophyta</taxon>
        <taxon>Spermatophyta</taxon>
        <taxon>Magnoliopsida</taxon>
        <taxon>eudicotyledons</taxon>
        <taxon>Gunneridae</taxon>
        <taxon>Pentapetalae</taxon>
        <taxon>rosids</taxon>
        <taxon>fabids</taxon>
        <taxon>Rosales</taxon>
        <taxon>Moraceae</taxon>
        <taxon>Ficeae</taxon>
        <taxon>Ficus</taxon>
    </lineage>
</organism>
<dbReference type="PANTHER" id="PTHR32370">
    <property type="entry name" value="OS12G0117600 PROTEIN"/>
    <property type="match status" value="1"/>
</dbReference>
<dbReference type="InterPro" id="IPR043454">
    <property type="entry name" value="NPH3/RPT2-like"/>
</dbReference>
<feature type="domain" description="NPH3" evidence="6">
    <location>
        <begin position="214"/>
        <end position="465"/>
    </location>
</feature>
<dbReference type="EMBL" id="BTGU01000075">
    <property type="protein sequence ID" value="GMN58052.1"/>
    <property type="molecule type" value="Genomic_DNA"/>
</dbReference>
<proteinExistence type="inferred from homology"/>
<feature type="region of interest" description="Disordered" evidence="4">
    <location>
        <begin position="476"/>
        <end position="498"/>
    </location>
</feature>
<sequence length="565" mass="63502">MEFFCDLEVDVNSEETFMVDKNFVSKFLLVFSVTINLSTFPFLVKILASYSGRLCKLFGKSKGTTTSLKVVFHDFPGGAECFELMLRFCYNFGRTEITPSNITLLRCAAEFMEMKSSVSGAGNLFEQTEKSFEEMRYWTWSELLMALKQCQGLLPASDSSGILERCLDSLVGRLALASEASPCPSTSSPDSSGFRFSCDTKSTESLKTVFSRTSWWFEDLLFLSPVMVEMLVKSMVSRKFDHAIISRFLVYFQKSKSCTASSSEKCRNVETVIDMLYILDQSCVSCKSLFEIHRVALNLKLSKSSRNKLENMIGSQLDQATLDNLLVPSPYGMNHLYDVNLVLRFLKVFLREGFCHLSAMRLNKVASLMDLYIAEVAPDPYLKPLIFLALVTALPESARDSYDEIYGAVDMYLEVHSGLSEEEKMKICCALNHEKLSAESCIQLSQNPKFPSSSAVQALISQQFKLKSLLHATNNTKSCADSSSRATEAGNESKKDKSEEQVVLFAGSLDLQADSKNLRAHLQGMQWRVMELEKVCRKMQIQMAKIMKSRAPSQSHSRSLPRLCS</sequence>
<dbReference type="Gene3D" id="3.30.710.10">
    <property type="entry name" value="Potassium Channel Kv1.1, Chain A"/>
    <property type="match status" value="1"/>
</dbReference>
<dbReference type="InterPro" id="IPR027356">
    <property type="entry name" value="NPH3_dom"/>
</dbReference>
<dbReference type="SUPFAM" id="SSF54695">
    <property type="entry name" value="POZ domain"/>
    <property type="match status" value="1"/>
</dbReference>
<evidence type="ECO:0000259" key="6">
    <source>
        <dbReference type="PROSITE" id="PS51649"/>
    </source>
</evidence>